<sequence>MEQENVAKEKRYLDEQQSYLETQLQDLQAELLSRDKRAALEQEQKSLSGVWRPGDDCSRFRSEGI</sequence>
<dbReference type="Proteomes" id="UP001281447">
    <property type="component" value="Unassembled WGS sequence"/>
</dbReference>
<comment type="caution">
    <text evidence="1">The sequence shown here is derived from an EMBL/GenBank/DDBJ whole genome shotgun (WGS) entry which is preliminary data.</text>
</comment>
<evidence type="ECO:0000313" key="2">
    <source>
        <dbReference type="Proteomes" id="UP001281447"/>
    </source>
</evidence>
<evidence type="ECO:0000313" key="1">
    <source>
        <dbReference type="EMBL" id="MDY0396006.1"/>
    </source>
</evidence>
<accession>A0ABU5C9J6</accession>
<dbReference type="EMBL" id="JAWDIP010000004">
    <property type="protein sequence ID" value="MDY0396006.1"/>
    <property type="molecule type" value="Genomic_DNA"/>
</dbReference>
<keyword evidence="2" id="KW-1185">Reference proteome</keyword>
<proteinExistence type="predicted"/>
<gene>
    <name evidence="1" type="ORF">RWE15_18570</name>
</gene>
<organism evidence="1 2">
    <name type="scientific">Tigheibacillus halophilus</name>
    <dbReference type="NCBI Taxonomy" id="361280"/>
    <lineage>
        <taxon>Bacteria</taxon>
        <taxon>Bacillati</taxon>
        <taxon>Bacillota</taxon>
        <taxon>Bacilli</taxon>
        <taxon>Bacillales</taxon>
        <taxon>Bacillaceae</taxon>
        <taxon>Tigheibacillus</taxon>
    </lineage>
</organism>
<name>A0ABU5C9J6_9BACI</name>
<protein>
    <submittedName>
        <fullName evidence="1">Uncharacterized protein</fullName>
    </submittedName>
</protein>
<reference evidence="1 2" key="1">
    <citation type="submission" date="2023-10" db="EMBL/GenBank/DDBJ databases">
        <title>Virgibacillus halophilus 5B73C genome.</title>
        <authorList>
            <person name="Miliotis G."/>
            <person name="Sengupta P."/>
            <person name="Hameed A."/>
            <person name="Chuvochina M."/>
            <person name="Mcdonagh F."/>
            <person name="Simpson A.C."/>
            <person name="Singh N.K."/>
            <person name="Rekha P.D."/>
            <person name="Raman K."/>
            <person name="Hugenholtz P."/>
            <person name="Venkateswaran K."/>
        </authorList>
    </citation>
    <scope>NUCLEOTIDE SEQUENCE [LARGE SCALE GENOMIC DNA]</scope>
    <source>
        <strain evidence="1 2">5B73C</strain>
    </source>
</reference>